<reference evidence="2" key="1">
    <citation type="submission" date="2021-01" db="EMBL/GenBank/DDBJ databases">
        <authorList>
            <consortium name="Genoscope - CEA"/>
            <person name="William W."/>
        </authorList>
    </citation>
    <scope>NUCLEOTIDE SEQUENCE</scope>
</reference>
<dbReference type="PANTHER" id="PTHR45663:SF11">
    <property type="entry name" value="GEO12009P1"/>
    <property type="match status" value="1"/>
</dbReference>
<dbReference type="InterPro" id="IPR013766">
    <property type="entry name" value="Thioredoxin_domain"/>
</dbReference>
<dbReference type="PANTHER" id="PTHR45663">
    <property type="entry name" value="GEO12009P1"/>
    <property type="match status" value="1"/>
</dbReference>
<dbReference type="OrthoDB" id="2121326at2759"/>
<keyword evidence="3" id="KW-1185">Reference proteome</keyword>
<dbReference type="Proteomes" id="UP000692954">
    <property type="component" value="Unassembled WGS sequence"/>
</dbReference>
<dbReference type="EMBL" id="CAJJDN010000045">
    <property type="protein sequence ID" value="CAD8083889.1"/>
    <property type="molecule type" value="Genomic_DNA"/>
</dbReference>
<dbReference type="AlphaFoldDB" id="A0A8S1MW23"/>
<comment type="caution">
    <text evidence="2">The sequence shown here is derived from an EMBL/GenBank/DDBJ whole genome shotgun (WGS) entry which is preliminary data.</text>
</comment>
<dbReference type="GO" id="GO:0015035">
    <property type="term" value="F:protein-disulfide reductase activity"/>
    <property type="evidence" value="ECO:0007669"/>
    <property type="project" value="TreeGrafter"/>
</dbReference>
<evidence type="ECO:0000313" key="3">
    <source>
        <dbReference type="Proteomes" id="UP000692954"/>
    </source>
</evidence>
<organism evidence="2 3">
    <name type="scientific">Paramecium sonneborni</name>
    <dbReference type="NCBI Taxonomy" id="65129"/>
    <lineage>
        <taxon>Eukaryota</taxon>
        <taxon>Sar</taxon>
        <taxon>Alveolata</taxon>
        <taxon>Ciliophora</taxon>
        <taxon>Intramacronucleata</taxon>
        <taxon>Oligohymenophorea</taxon>
        <taxon>Peniculida</taxon>
        <taxon>Parameciidae</taxon>
        <taxon>Paramecium</taxon>
    </lineage>
</organism>
<protein>
    <recommendedName>
        <fullName evidence="1">Thioredoxin domain-containing protein</fullName>
    </recommendedName>
</protein>
<accession>A0A8S1MW23</accession>
<dbReference type="GO" id="GO:0005737">
    <property type="term" value="C:cytoplasm"/>
    <property type="evidence" value="ECO:0007669"/>
    <property type="project" value="TreeGrafter"/>
</dbReference>
<gene>
    <name evidence="2" type="ORF">PSON_ATCC_30995.1.T0450331</name>
</gene>
<evidence type="ECO:0000313" key="2">
    <source>
        <dbReference type="EMBL" id="CAD8083889.1"/>
    </source>
</evidence>
<evidence type="ECO:0000259" key="1">
    <source>
        <dbReference type="Pfam" id="PF00085"/>
    </source>
</evidence>
<dbReference type="CDD" id="cd02947">
    <property type="entry name" value="TRX_family"/>
    <property type="match status" value="1"/>
</dbReference>
<feature type="domain" description="Thioredoxin" evidence="1">
    <location>
        <begin position="19"/>
        <end position="110"/>
    </location>
</feature>
<proteinExistence type="predicted"/>
<sequence>MYRLNKLIKSFGNIKYFINWENDVINANQPVLVNFHKTWCPQCKRLAPILELKAIAHPNVTLINMDTDLYEYLTNENSIEIIPTVILFLNGRRVGDFTGLHNSLDELFQQIPIK</sequence>
<dbReference type="Pfam" id="PF00085">
    <property type="entry name" value="Thioredoxin"/>
    <property type="match status" value="1"/>
</dbReference>
<name>A0A8S1MW23_9CILI</name>